<dbReference type="GO" id="GO:0016853">
    <property type="term" value="F:isomerase activity"/>
    <property type="evidence" value="ECO:0007669"/>
    <property type="project" value="UniProtKB-KW"/>
</dbReference>
<proteinExistence type="inferred from homology"/>
<dbReference type="InterPro" id="IPR050177">
    <property type="entry name" value="Lipid_A_modif_metabolic_enz"/>
</dbReference>
<keyword evidence="6" id="KW-1185">Reference proteome</keyword>
<dbReference type="InterPro" id="IPR036291">
    <property type="entry name" value="NAD(P)-bd_dom_sf"/>
</dbReference>
<reference evidence="6" key="2">
    <citation type="journal article" date="2016" name="Sci. Rep.">
        <title>Dictyocaulus viviparus genome, variome and transcriptome elucidate lungworm biology and support future intervention.</title>
        <authorList>
            <person name="McNulty S.N."/>
            <person name="Strube C."/>
            <person name="Rosa B.A."/>
            <person name="Martin J.C."/>
            <person name="Tyagi R."/>
            <person name="Choi Y.J."/>
            <person name="Wang Q."/>
            <person name="Hallsworth Pepin K."/>
            <person name="Zhang X."/>
            <person name="Ozersky P."/>
            <person name="Wilson R.K."/>
            <person name="Sternberg P.W."/>
            <person name="Gasser R.B."/>
            <person name="Mitreva M."/>
        </authorList>
    </citation>
    <scope>NUCLEOTIDE SEQUENCE [LARGE SCALE GENOMIC DNA]</scope>
    <source>
        <strain evidence="6">HannoverDv2000</strain>
    </source>
</reference>
<evidence type="ECO:0000256" key="1">
    <source>
        <dbReference type="ARBA" id="ARBA00009219"/>
    </source>
</evidence>
<dbReference type="PANTHER" id="PTHR43245">
    <property type="entry name" value="BIFUNCTIONAL POLYMYXIN RESISTANCE PROTEIN ARNA"/>
    <property type="match status" value="1"/>
</dbReference>
<evidence type="ECO:0000313" key="5">
    <source>
        <dbReference type="EMBL" id="KJH47292.1"/>
    </source>
</evidence>
<feature type="domain" description="3-beta hydroxysteroid dehydrogenase/isomerase" evidence="4">
    <location>
        <begin position="5"/>
        <end position="261"/>
    </location>
</feature>
<dbReference type="GO" id="GO:0006694">
    <property type="term" value="P:steroid biosynthetic process"/>
    <property type="evidence" value="ECO:0007669"/>
    <property type="project" value="InterPro"/>
</dbReference>
<sequence length="372" mass="42357">MRACIVGGGGYLGYHLAYQLQSLENHTVLLDIAFPVHPNITLDENLTTRIRGSILDENTVTEALRSCDTCFHLAAYGMSGLQAFDYDLIYRVNVDGTELLLEFCKRMGVQRFVFASTVGVIFTGKELNFATEDYPYPDDSEYISKYCATKAQAERAVLAADCTALRTCALRFRGIYGPGEPRSTDRAAEIIYRGLYLATFSQRDQAITQYSGVHNVIHAMCQADKELSKTQPRCAGKTYHVVDANPVNSFLFWLPLINALSRSPPVIRLPFSLIYFGAYVSEWIAVWFGIPPIMNRLEVNLVGVSNTYSIERAVQDFDYKPTKNHDLTEIVEYYRKYYEENPRSYIWDVRRVFKAFCAFLVLLFIVVKYCFS</sequence>
<dbReference type="Proteomes" id="UP000053766">
    <property type="component" value="Unassembled WGS sequence"/>
</dbReference>
<dbReference type="STRING" id="29172.A0A0D8XU06"/>
<dbReference type="InterPro" id="IPR002225">
    <property type="entry name" value="3Beta_OHSteriod_DH/Estase"/>
</dbReference>
<dbReference type="GO" id="GO:0016616">
    <property type="term" value="F:oxidoreductase activity, acting on the CH-OH group of donors, NAD or NADP as acceptor"/>
    <property type="evidence" value="ECO:0007669"/>
    <property type="project" value="InterPro"/>
</dbReference>
<gene>
    <name evidence="5" type="ORF">DICVIV_06593</name>
</gene>
<accession>A0A0D8XU06</accession>
<evidence type="ECO:0000259" key="4">
    <source>
        <dbReference type="Pfam" id="PF01073"/>
    </source>
</evidence>
<keyword evidence="3" id="KW-0812">Transmembrane</keyword>
<evidence type="ECO:0000256" key="2">
    <source>
        <dbReference type="ARBA" id="ARBA00023002"/>
    </source>
</evidence>
<protein>
    <submittedName>
        <fullName evidence="5">3-beta hydroxysteroid dehydrogenase/isomerase family protein</fullName>
    </submittedName>
</protein>
<feature type="transmembrane region" description="Helical" evidence="3">
    <location>
        <begin position="352"/>
        <end position="371"/>
    </location>
</feature>
<keyword evidence="5" id="KW-0413">Isomerase</keyword>
<dbReference type="OrthoDB" id="2735536at2759"/>
<reference evidence="5 6" key="1">
    <citation type="submission" date="2013-11" db="EMBL/GenBank/DDBJ databases">
        <title>Draft genome of the bovine lungworm Dictyocaulus viviparus.</title>
        <authorList>
            <person name="Mitreva M."/>
        </authorList>
    </citation>
    <scope>NUCLEOTIDE SEQUENCE [LARGE SCALE GENOMIC DNA]</scope>
    <source>
        <strain evidence="5 6">HannoverDv2000</strain>
    </source>
</reference>
<comment type="similarity">
    <text evidence="1 3">Belongs to the 3-beta-HSD family.</text>
</comment>
<keyword evidence="3" id="KW-1133">Transmembrane helix</keyword>
<dbReference type="AlphaFoldDB" id="A0A0D8XU06"/>
<evidence type="ECO:0000313" key="6">
    <source>
        <dbReference type="Proteomes" id="UP000053766"/>
    </source>
</evidence>
<dbReference type="Pfam" id="PF01073">
    <property type="entry name" value="3Beta_HSD"/>
    <property type="match status" value="1"/>
</dbReference>
<keyword evidence="2 3" id="KW-0560">Oxidoreductase</keyword>
<dbReference type="Gene3D" id="3.40.50.720">
    <property type="entry name" value="NAD(P)-binding Rossmann-like Domain"/>
    <property type="match status" value="1"/>
</dbReference>
<organism evidence="5 6">
    <name type="scientific">Dictyocaulus viviparus</name>
    <name type="common">Bovine lungworm</name>
    <dbReference type="NCBI Taxonomy" id="29172"/>
    <lineage>
        <taxon>Eukaryota</taxon>
        <taxon>Metazoa</taxon>
        <taxon>Ecdysozoa</taxon>
        <taxon>Nematoda</taxon>
        <taxon>Chromadorea</taxon>
        <taxon>Rhabditida</taxon>
        <taxon>Rhabditina</taxon>
        <taxon>Rhabditomorpha</taxon>
        <taxon>Strongyloidea</taxon>
        <taxon>Metastrongylidae</taxon>
        <taxon>Dictyocaulus</taxon>
    </lineage>
</organism>
<dbReference type="SUPFAM" id="SSF51735">
    <property type="entry name" value="NAD(P)-binding Rossmann-fold domains"/>
    <property type="match status" value="1"/>
</dbReference>
<name>A0A0D8XU06_DICVI</name>
<evidence type="ECO:0000256" key="3">
    <source>
        <dbReference type="RuleBase" id="RU004475"/>
    </source>
</evidence>
<dbReference type="EMBL" id="KN716313">
    <property type="protein sequence ID" value="KJH47292.1"/>
    <property type="molecule type" value="Genomic_DNA"/>
</dbReference>
<dbReference type="PANTHER" id="PTHR43245:SF51">
    <property type="entry name" value="SHORT CHAIN DEHYDROGENASE_REDUCTASE FAMILY 42E, MEMBER 2"/>
    <property type="match status" value="1"/>
</dbReference>
<keyword evidence="3" id="KW-0472">Membrane</keyword>